<evidence type="ECO:0000313" key="2">
    <source>
        <dbReference type="Proteomes" id="UP000177090"/>
    </source>
</evidence>
<accession>A0A1G2QK75</accession>
<comment type="caution">
    <text evidence="1">The sequence shown here is derived from an EMBL/GenBank/DDBJ whole genome shotgun (WGS) entry which is preliminary data.</text>
</comment>
<dbReference type="AlphaFoldDB" id="A0A1G2QK75"/>
<dbReference type="Proteomes" id="UP000177090">
    <property type="component" value="Unassembled WGS sequence"/>
</dbReference>
<proteinExistence type="predicted"/>
<protein>
    <recommendedName>
        <fullName evidence="3">DUF218 domain-containing protein</fullName>
    </recommendedName>
</protein>
<dbReference type="EMBL" id="MHTL01000014">
    <property type="protein sequence ID" value="OHA60392.1"/>
    <property type="molecule type" value="Genomic_DNA"/>
</dbReference>
<organism evidence="1 2">
    <name type="scientific">Candidatus Vogelbacteria bacterium RIFOXYD1_FULL_51_18</name>
    <dbReference type="NCBI Taxonomy" id="1802440"/>
    <lineage>
        <taxon>Bacteria</taxon>
        <taxon>Candidatus Vogeliibacteriota</taxon>
    </lineage>
</organism>
<gene>
    <name evidence="1" type="ORF">A2569_03050</name>
</gene>
<name>A0A1G2QK75_9BACT</name>
<evidence type="ECO:0000313" key="1">
    <source>
        <dbReference type="EMBL" id="OHA60392.1"/>
    </source>
</evidence>
<reference evidence="1 2" key="1">
    <citation type="journal article" date="2016" name="Nat. Commun.">
        <title>Thousands of microbial genomes shed light on interconnected biogeochemical processes in an aquifer system.</title>
        <authorList>
            <person name="Anantharaman K."/>
            <person name="Brown C.T."/>
            <person name="Hug L.A."/>
            <person name="Sharon I."/>
            <person name="Castelle C.J."/>
            <person name="Probst A.J."/>
            <person name="Thomas B.C."/>
            <person name="Singh A."/>
            <person name="Wilkins M.J."/>
            <person name="Karaoz U."/>
            <person name="Brodie E.L."/>
            <person name="Williams K.H."/>
            <person name="Hubbard S.S."/>
            <person name="Banfield J.F."/>
        </authorList>
    </citation>
    <scope>NUCLEOTIDE SEQUENCE [LARGE SCALE GENOMIC DNA]</scope>
</reference>
<sequence length="214" mass="23865">MFEPSQWTTFANLVLQHRNPRAEAIFVHAWGDLHDELITLTGKCYHSSRPRMLILNAHEHYEIGGLGIGYWRSALMERSGIPAGAIRTIPPADHTGAEAEALMEYAKQGKLASIIVISHPVHLVRAMLTQIGAMHKHGLDLTLYPQTLSLVAWDEVVEIRSLASEGTETTRRIARVYGECARIMQYNQKRGSGDESFPIASISEGIEYFKSKGI</sequence>
<dbReference type="STRING" id="1802440.A2569_03050"/>
<evidence type="ECO:0008006" key="3">
    <source>
        <dbReference type="Google" id="ProtNLM"/>
    </source>
</evidence>